<keyword evidence="2" id="KW-1133">Transmembrane helix</keyword>
<gene>
    <name evidence="3" type="ORF">GCM10012289_43360</name>
</gene>
<dbReference type="Proteomes" id="UP000646523">
    <property type="component" value="Unassembled WGS sequence"/>
</dbReference>
<evidence type="ECO:0000313" key="4">
    <source>
        <dbReference type="Proteomes" id="UP000646523"/>
    </source>
</evidence>
<feature type="region of interest" description="Disordered" evidence="1">
    <location>
        <begin position="50"/>
        <end position="78"/>
    </location>
</feature>
<evidence type="ECO:0000256" key="2">
    <source>
        <dbReference type="SAM" id="Phobius"/>
    </source>
</evidence>
<dbReference type="EMBL" id="BMNH01000013">
    <property type="protein sequence ID" value="GGO73298.1"/>
    <property type="molecule type" value="Genomic_DNA"/>
</dbReference>
<keyword evidence="2" id="KW-0472">Membrane</keyword>
<comment type="caution">
    <text evidence="3">The sequence shown here is derived from an EMBL/GenBank/DDBJ whole genome shotgun (WGS) entry which is preliminary data.</text>
</comment>
<organism evidence="3 4">
    <name type="scientific">Nonomuraea cavernae</name>
    <dbReference type="NCBI Taxonomy" id="2045107"/>
    <lineage>
        <taxon>Bacteria</taxon>
        <taxon>Bacillati</taxon>
        <taxon>Actinomycetota</taxon>
        <taxon>Actinomycetes</taxon>
        <taxon>Streptosporangiales</taxon>
        <taxon>Streptosporangiaceae</taxon>
        <taxon>Nonomuraea</taxon>
    </lineage>
</organism>
<keyword evidence="4" id="KW-1185">Reference proteome</keyword>
<evidence type="ECO:0000313" key="3">
    <source>
        <dbReference type="EMBL" id="GGO73298.1"/>
    </source>
</evidence>
<accession>A0A917Z5C6</accession>
<name>A0A917Z5C6_9ACTN</name>
<protein>
    <submittedName>
        <fullName evidence="3">Uncharacterized protein</fullName>
    </submittedName>
</protein>
<dbReference type="AlphaFoldDB" id="A0A917Z5C6"/>
<keyword evidence="2" id="KW-0812">Transmembrane</keyword>
<evidence type="ECO:0000256" key="1">
    <source>
        <dbReference type="SAM" id="MobiDB-lite"/>
    </source>
</evidence>
<reference evidence="3" key="1">
    <citation type="journal article" date="2014" name="Int. J. Syst. Evol. Microbiol.">
        <title>Complete genome sequence of Corynebacterium casei LMG S-19264T (=DSM 44701T), isolated from a smear-ripened cheese.</title>
        <authorList>
            <consortium name="US DOE Joint Genome Institute (JGI-PGF)"/>
            <person name="Walter F."/>
            <person name="Albersmeier A."/>
            <person name="Kalinowski J."/>
            <person name="Ruckert C."/>
        </authorList>
    </citation>
    <scope>NUCLEOTIDE SEQUENCE</scope>
    <source>
        <strain evidence="3">CGMCC 4.7368</strain>
    </source>
</reference>
<sequence>MVIPFTVWAWRRLRAAGVPVSGGPAAGAATAAFPLVLGGVHALAHILTRRGPQARGPQARGPHARGPHARGSQARLSA</sequence>
<reference evidence="3" key="2">
    <citation type="submission" date="2020-09" db="EMBL/GenBank/DDBJ databases">
        <authorList>
            <person name="Sun Q."/>
            <person name="Zhou Y."/>
        </authorList>
    </citation>
    <scope>NUCLEOTIDE SEQUENCE</scope>
    <source>
        <strain evidence="3">CGMCC 4.7368</strain>
    </source>
</reference>
<proteinExistence type="predicted"/>
<feature type="transmembrane region" description="Helical" evidence="2">
    <location>
        <begin position="25"/>
        <end position="47"/>
    </location>
</feature>